<evidence type="ECO:0000256" key="7">
    <source>
        <dbReference type="ARBA" id="ARBA00023004"/>
    </source>
</evidence>
<dbReference type="Pfam" id="PF03405">
    <property type="entry name" value="FA_desaturase_2"/>
    <property type="match status" value="1"/>
</dbReference>
<keyword evidence="4" id="KW-0479">Metal-binding</keyword>
<dbReference type="InterPro" id="IPR009078">
    <property type="entry name" value="Ferritin-like_SF"/>
</dbReference>
<dbReference type="Proteomes" id="UP000464178">
    <property type="component" value="Chromosome"/>
</dbReference>
<evidence type="ECO:0000256" key="9">
    <source>
        <dbReference type="ARBA" id="ARBA00023160"/>
    </source>
</evidence>
<dbReference type="KEGG" id="gms:SOIL9_55350"/>
<keyword evidence="5" id="KW-0276">Fatty acid metabolism</keyword>
<evidence type="ECO:0000256" key="1">
    <source>
        <dbReference type="ARBA" id="ARBA00001954"/>
    </source>
</evidence>
<keyword evidence="7" id="KW-0408">Iron</keyword>
<comment type="similarity">
    <text evidence="2">Belongs to the fatty acid desaturase type 2 family.</text>
</comment>
<dbReference type="GO" id="GO:0045300">
    <property type="term" value="F:stearoyl-[ACP] desaturase activity"/>
    <property type="evidence" value="ECO:0007669"/>
    <property type="project" value="InterPro"/>
</dbReference>
<keyword evidence="8" id="KW-0443">Lipid metabolism</keyword>
<dbReference type="GO" id="GO:0006633">
    <property type="term" value="P:fatty acid biosynthetic process"/>
    <property type="evidence" value="ECO:0007669"/>
    <property type="project" value="UniProtKB-KW"/>
</dbReference>
<sequence>MAVTVPDGPALNAGIWKLYREFFELAERRRRWILETDVPWDQCNPNTPPEIADVVESFCAVELFLPDFVGKALPMARTVRGRAWFLANWGYEESKHSLVLQEWLLRSGARTENQLEEVANWAVVGEWQLPQDDVRGMTCYTMCQELATWLHYRNLRLLLGNTDPALNKILSLISIDERAHYDFYVKVMKLHLADDRAGTLEQLKRVLNGFAMPVTHLLADSARRTAAVKNMNIFNEALFYSDVLVPILTTLGIDKAELRNRALQKKSLPPTTPR</sequence>
<evidence type="ECO:0008006" key="12">
    <source>
        <dbReference type="Google" id="ProtNLM"/>
    </source>
</evidence>
<dbReference type="AlphaFoldDB" id="A0A6P2CTA6"/>
<name>A0A6P2CTA6_9BACT</name>
<keyword evidence="3" id="KW-0444">Lipid biosynthesis</keyword>
<proteinExistence type="inferred from homology"/>
<gene>
    <name evidence="10" type="ORF">SOIL9_55350</name>
</gene>
<evidence type="ECO:0000256" key="8">
    <source>
        <dbReference type="ARBA" id="ARBA00023098"/>
    </source>
</evidence>
<evidence type="ECO:0000256" key="3">
    <source>
        <dbReference type="ARBA" id="ARBA00022516"/>
    </source>
</evidence>
<dbReference type="RefSeq" id="WP_162667081.1">
    <property type="nucleotide sequence ID" value="NZ_LR593886.1"/>
</dbReference>
<dbReference type="GO" id="GO:0046872">
    <property type="term" value="F:metal ion binding"/>
    <property type="evidence" value="ECO:0007669"/>
    <property type="project" value="UniProtKB-KW"/>
</dbReference>
<accession>A0A6P2CTA6</accession>
<evidence type="ECO:0000256" key="5">
    <source>
        <dbReference type="ARBA" id="ARBA00022832"/>
    </source>
</evidence>
<comment type="cofactor">
    <cofactor evidence="1">
        <name>Fe(2+)</name>
        <dbReference type="ChEBI" id="CHEBI:29033"/>
    </cofactor>
</comment>
<keyword evidence="9" id="KW-0275">Fatty acid biosynthesis</keyword>
<dbReference type="InterPro" id="IPR005067">
    <property type="entry name" value="Fatty_acid_desaturase-2"/>
</dbReference>
<evidence type="ECO:0000313" key="10">
    <source>
        <dbReference type="EMBL" id="VTR92179.1"/>
    </source>
</evidence>
<keyword evidence="6" id="KW-0560">Oxidoreductase</keyword>
<reference evidence="10 11" key="1">
    <citation type="submission" date="2019-05" db="EMBL/GenBank/DDBJ databases">
        <authorList>
            <consortium name="Science for Life Laboratories"/>
        </authorList>
    </citation>
    <scope>NUCLEOTIDE SEQUENCE [LARGE SCALE GENOMIC DNA]</scope>
    <source>
        <strain evidence="10">Soil9</strain>
    </source>
</reference>
<protein>
    <recommendedName>
        <fullName evidence="12">Acyl-ACP desaturase</fullName>
    </recommendedName>
</protein>
<dbReference type="EMBL" id="LR593886">
    <property type="protein sequence ID" value="VTR92179.1"/>
    <property type="molecule type" value="Genomic_DNA"/>
</dbReference>
<evidence type="ECO:0000256" key="4">
    <source>
        <dbReference type="ARBA" id="ARBA00022723"/>
    </source>
</evidence>
<evidence type="ECO:0000313" key="11">
    <source>
        <dbReference type="Proteomes" id="UP000464178"/>
    </source>
</evidence>
<organism evidence="10 11">
    <name type="scientific">Gemmata massiliana</name>
    <dbReference type="NCBI Taxonomy" id="1210884"/>
    <lineage>
        <taxon>Bacteria</taxon>
        <taxon>Pseudomonadati</taxon>
        <taxon>Planctomycetota</taxon>
        <taxon>Planctomycetia</taxon>
        <taxon>Gemmatales</taxon>
        <taxon>Gemmataceae</taxon>
        <taxon>Gemmata</taxon>
    </lineage>
</organism>
<dbReference type="Gene3D" id="1.10.620.20">
    <property type="entry name" value="Ribonucleotide Reductase, subunit A"/>
    <property type="match status" value="1"/>
</dbReference>
<evidence type="ECO:0000256" key="6">
    <source>
        <dbReference type="ARBA" id="ARBA00023002"/>
    </source>
</evidence>
<dbReference type="InterPro" id="IPR012348">
    <property type="entry name" value="RNR-like"/>
</dbReference>
<keyword evidence="11" id="KW-1185">Reference proteome</keyword>
<evidence type="ECO:0000256" key="2">
    <source>
        <dbReference type="ARBA" id="ARBA00008749"/>
    </source>
</evidence>
<dbReference type="SUPFAM" id="SSF47240">
    <property type="entry name" value="Ferritin-like"/>
    <property type="match status" value="1"/>
</dbReference>